<feature type="transmembrane region" description="Helical" evidence="1">
    <location>
        <begin position="406"/>
        <end position="423"/>
    </location>
</feature>
<dbReference type="PANTHER" id="PTHR38454:SF1">
    <property type="entry name" value="INTEGRAL MEMBRANE PROTEIN"/>
    <property type="match status" value="1"/>
</dbReference>
<evidence type="ECO:0008006" key="4">
    <source>
        <dbReference type="Google" id="ProtNLM"/>
    </source>
</evidence>
<dbReference type="RefSeq" id="WP_107589438.1">
    <property type="nucleotide sequence ID" value="NZ_PZIZ01000002.1"/>
</dbReference>
<sequence length="871" mass="101437">MFSKLWNKKHTRFACIFAMGLIVALFTFAPYIYRFFSQGIVFSGSGDGYRQMMPFQMYLYEHFTKFKSFYDHSFGLGGDYVKGLSYYYATSPFTLINFIIIWLCDFVFKINPHQIEFWAYNQLIVSYFKAAITFVCAFYFFRYLKFKFNHTLVAAFLYAASTVVIHFNFTWSYYGDLLIFLPLSLLAIERFFKEKKIGLFIIAISLTLFSNFYFSYYEAIILMSYYIYRCLFPHPLDKVTIKQKLWIIPIAAILSTLVGIWGFYTGVSSFLANDRVSNPYFKIPLFTDFARQKHFFSYGFYITVSLLALIALLSFKLYKHYYYRLFAIATWIMLLGSLTPYFDSMFNGFSTPERRWIYIFALTTAGLIALFIRYLHEVTFKSFVTSSIVPLLIMITSLYFKQSLHITWMLICLILIVLIAILLKCRHLLHTKYSFWIIAILLVIQQAVILTNDHHNNVKSYESTLDAMSASKYKSPTLTKKINKINKNHQDDPLSRIDYMSKYGLNSPMLYHFNGISLYSSIFDGSILNYYDKTMQINMPIDKNSTYRLLSNRANLMALWNVNDRIRRPNDLNIPYGFKVQDTIYHSKNEPFIHSTNQINYPSAHFTDKIYRNSELKAPIDKEHAMLNGVVFSDSNQKANSHITPSKNLLPETTHNLRNAYRSGHNKITVTENNGGMTYQFPKEISDKYQDMYLEMDVELLTPSKRHYVGVNEYAQQRNELDYKYRRFVTPVTMRFKADQDLKIRMPKGTYRLDVKGIYGEDYRTLKRAARSLDKVAVKQTRNGYTIRHNANKDGYVVLPIAYSQGMQAKSGSQALPVKKGNGIMTVIPVNKGQSTIKLTYTPPHTMLLIILSILGIILSIIFTKIVSKLK</sequence>
<feature type="transmembrane region" description="Helical" evidence="1">
    <location>
        <begin position="356"/>
        <end position="375"/>
    </location>
</feature>
<organism evidence="2 3">
    <name type="scientific">Staphylococcus gallinarum</name>
    <dbReference type="NCBI Taxonomy" id="1293"/>
    <lineage>
        <taxon>Bacteria</taxon>
        <taxon>Bacillati</taxon>
        <taxon>Bacillota</taxon>
        <taxon>Bacilli</taxon>
        <taxon>Bacillales</taxon>
        <taxon>Staphylococcaceae</taxon>
        <taxon>Staphylococcus</taxon>
    </lineage>
</organism>
<gene>
    <name evidence="2" type="ORF">BUZ01_01025</name>
</gene>
<feature type="transmembrane region" description="Helical" evidence="1">
    <location>
        <begin position="322"/>
        <end position="341"/>
    </location>
</feature>
<feature type="transmembrane region" description="Helical" evidence="1">
    <location>
        <begin position="148"/>
        <end position="167"/>
    </location>
</feature>
<comment type="caution">
    <text evidence="2">The sequence shown here is derived from an EMBL/GenBank/DDBJ whole genome shotgun (WGS) entry which is preliminary data.</text>
</comment>
<feature type="transmembrane region" description="Helical" evidence="1">
    <location>
        <begin position="245"/>
        <end position="264"/>
    </location>
</feature>
<keyword evidence="1" id="KW-1133">Transmembrane helix</keyword>
<proteinExistence type="predicted"/>
<feature type="transmembrane region" description="Helical" evidence="1">
    <location>
        <begin position="174"/>
        <end position="192"/>
    </location>
</feature>
<keyword evidence="1" id="KW-0812">Transmembrane</keyword>
<feature type="transmembrane region" description="Helical" evidence="1">
    <location>
        <begin position="435"/>
        <end position="451"/>
    </location>
</feature>
<dbReference type="EMBL" id="QXRZ01000001">
    <property type="protein sequence ID" value="RIL44586.1"/>
    <property type="molecule type" value="Genomic_DNA"/>
</dbReference>
<feature type="transmembrane region" description="Helical" evidence="1">
    <location>
        <begin position="847"/>
        <end position="867"/>
    </location>
</feature>
<dbReference type="Proteomes" id="UP000283576">
    <property type="component" value="Unassembled WGS sequence"/>
</dbReference>
<feature type="transmembrane region" description="Helical" evidence="1">
    <location>
        <begin position="382"/>
        <end position="400"/>
    </location>
</feature>
<feature type="transmembrane region" description="Helical" evidence="1">
    <location>
        <begin position="295"/>
        <end position="315"/>
    </location>
</feature>
<evidence type="ECO:0000313" key="2">
    <source>
        <dbReference type="EMBL" id="RIL44586.1"/>
    </source>
</evidence>
<name>A0A2T4SZ84_STAGA</name>
<reference evidence="2 3" key="1">
    <citation type="journal article" date="2016" name="Front. Microbiol.">
        <title>Comprehensive Phylogenetic Analysis of Bovine Non-aureus Staphylococci Species Based on Whole-Genome Sequencing.</title>
        <authorList>
            <person name="Naushad S."/>
            <person name="Barkema H.W."/>
            <person name="Luby C."/>
            <person name="Condas L.A."/>
            <person name="Nobrega D.B."/>
            <person name="Carson D.A."/>
            <person name="De Buck J."/>
        </authorList>
    </citation>
    <scope>NUCLEOTIDE SEQUENCE [LARGE SCALE GENOMIC DNA]</scope>
    <source>
        <strain evidence="2 3">SNUC 1388</strain>
    </source>
</reference>
<accession>A0A2T4SZ84</accession>
<feature type="transmembrane region" description="Helical" evidence="1">
    <location>
        <begin position="12"/>
        <end position="33"/>
    </location>
</feature>
<keyword evidence="1" id="KW-0472">Membrane</keyword>
<feature type="transmembrane region" description="Helical" evidence="1">
    <location>
        <begin position="120"/>
        <end position="142"/>
    </location>
</feature>
<evidence type="ECO:0000313" key="3">
    <source>
        <dbReference type="Proteomes" id="UP000283576"/>
    </source>
</evidence>
<feature type="transmembrane region" description="Helical" evidence="1">
    <location>
        <begin position="86"/>
        <end position="108"/>
    </location>
</feature>
<evidence type="ECO:0000256" key="1">
    <source>
        <dbReference type="SAM" id="Phobius"/>
    </source>
</evidence>
<feature type="transmembrane region" description="Helical" evidence="1">
    <location>
        <begin position="198"/>
        <end position="225"/>
    </location>
</feature>
<protein>
    <recommendedName>
        <fullName evidence="4">Integral membrane protein</fullName>
    </recommendedName>
</protein>
<dbReference type="InterPro" id="IPR018580">
    <property type="entry name" value="Uncharacterised_YfhO"/>
</dbReference>
<dbReference type="AlphaFoldDB" id="A0A2T4SZ84"/>
<dbReference type="PANTHER" id="PTHR38454">
    <property type="entry name" value="INTEGRAL MEMBRANE PROTEIN-RELATED"/>
    <property type="match status" value="1"/>
</dbReference>
<dbReference type="Pfam" id="PF09586">
    <property type="entry name" value="YfhO"/>
    <property type="match status" value="1"/>
</dbReference>